<evidence type="ECO:0000313" key="2">
    <source>
        <dbReference type="EMBL" id="RKQ15754.1"/>
    </source>
</evidence>
<keyword evidence="3" id="KW-1185">Reference proteome</keyword>
<reference evidence="2 3" key="1">
    <citation type="journal article" date="2016" name="Antonie Van Leeuwenhoek">
        <title>Lysinibacillus endophyticus sp. nov., an indole-3-acetic acid producing endophytic bacterium isolated from corn root (Zea mays cv. Xinken-5).</title>
        <authorList>
            <person name="Yu J."/>
            <person name="Guan X."/>
            <person name="Liu C."/>
            <person name="Xiang W."/>
            <person name="Yu Z."/>
            <person name="Liu X."/>
            <person name="Wang G."/>
        </authorList>
    </citation>
    <scope>NUCLEOTIDE SEQUENCE [LARGE SCALE GENOMIC DNA]</scope>
    <source>
        <strain evidence="2 3">DSM 100506</strain>
    </source>
</reference>
<gene>
    <name evidence="2" type="ORF">D8M03_11165</name>
</gene>
<evidence type="ECO:0000256" key="1">
    <source>
        <dbReference type="SAM" id="Phobius"/>
    </source>
</evidence>
<dbReference type="OrthoDB" id="2735920at2"/>
<feature type="transmembrane region" description="Helical" evidence="1">
    <location>
        <begin position="92"/>
        <end position="114"/>
    </location>
</feature>
<protein>
    <recommendedName>
        <fullName evidence="4">CXXC-20-CXXC protein</fullName>
    </recommendedName>
</protein>
<sequence length="286" mass="34048">MEMNDFKEKWKKELDTNLQFTQQEKTQIINKIVSSQNNKIHKGNWAYNTVLAGFTILGLFFIMITLSDRSFTLNTMTLGSRHLDEIEFTSNFYWFLIIYILTVFTITALIFTIIKTTRWENKKWILYIKIYAERKYVPLLIFFYFLLAIPTFLVVNILQILFLQLWLVLIVSALNCIYLLWCIRNSEQAACPHCGCQFSSRKIFSMSWNAYRTKCDKCNERIFHSTSSKKKNSSMFPVLFLTYFILGFFQFPFPFILMSFLLNSLVFNLYISKFTMSFSKEDEPLW</sequence>
<keyword evidence="1" id="KW-1133">Transmembrane helix</keyword>
<accession>A0A494YZY7</accession>
<comment type="caution">
    <text evidence="2">The sequence shown here is derived from an EMBL/GenBank/DDBJ whole genome shotgun (WGS) entry which is preliminary data.</text>
</comment>
<evidence type="ECO:0008006" key="4">
    <source>
        <dbReference type="Google" id="ProtNLM"/>
    </source>
</evidence>
<dbReference type="EMBL" id="RBZN01000027">
    <property type="protein sequence ID" value="RKQ15754.1"/>
    <property type="molecule type" value="Genomic_DNA"/>
</dbReference>
<proteinExistence type="predicted"/>
<feature type="transmembrane region" description="Helical" evidence="1">
    <location>
        <begin position="135"/>
        <end position="155"/>
    </location>
</feature>
<name>A0A494YZY7_9BACL</name>
<dbReference type="RefSeq" id="WP_121214861.1">
    <property type="nucleotide sequence ID" value="NZ_RBZN01000027.1"/>
</dbReference>
<feature type="transmembrane region" description="Helical" evidence="1">
    <location>
        <begin position="161"/>
        <end position="181"/>
    </location>
</feature>
<feature type="transmembrane region" description="Helical" evidence="1">
    <location>
        <begin position="233"/>
        <end position="249"/>
    </location>
</feature>
<feature type="transmembrane region" description="Helical" evidence="1">
    <location>
        <begin position="45"/>
        <end position="66"/>
    </location>
</feature>
<dbReference type="Proteomes" id="UP000272238">
    <property type="component" value="Unassembled WGS sequence"/>
</dbReference>
<organism evidence="2 3">
    <name type="scientific">Ureibacillus endophyticus</name>
    <dbReference type="NCBI Taxonomy" id="1978490"/>
    <lineage>
        <taxon>Bacteria</taxon>
        <taxon>Bacillati</taxon>
        <taxon>Bacillota</taxon>
        <taxon>Bacilli</taxon>
        <taxon>Bacillales</taxon>
        <taxon>Caryophanaceae</taxon>
        <taxon>Ureibacillus</taxon>
    </lineage>
</organism>
<evidence type="ECO:0000313" key="3">
    <source>
        <dbReference type="Proteomes" id="UP000272238"/>
    </source>
</evidence>
<keyword evidence="1" id="KW-0812">Transmembrane</keyword>
<dbReference type="AlphaFoldDB" id="A0A494YZY7"/>
<keyword evidence="1" id="KW-0472">Membrane</keyword>